<organism evidence="2 3">
    <name type="scientific">Streptomyces rapamycinicus (strain ATCC 29253 / DSM 41530 / NRRL 5491 / AYB-994)</name>
    <name type="common">Streptomyces hygroscopicus (strain ATCC 29253)</name>
    <dbReference type="NCBI Taxonomy" id="1343740"/>
    <lineage>
        <taxon>Bacteria</taxon>
        <taxon>Bacillati</taxon>
        <taxon>Actinomycetota</taxon>
        <taxon>Actinomycetes</taxon>
        <taxon>Kitasatosporales</taxon>
        <taxon>Streptomycetaceae</taxon>
        <taxon>Streptomyces</taxon>
        <taxon>Streptomyces violaceusniger group</taxon>
    </lineage>
</organism>
<evidence type="ECO:0000313" key="3">
    <source>
        <dbReference type="Proteomes" id="UP000281594"/>
    </source>
</evidence>
<proteinExistence type="predicted"/>
<dbReference type="EMBL" id="QYCY01000001">
    <property type="protein sequence ID" value="RLV80066.1"/>
    <property type="molecule type" value="Genomic_DNA"/>
</dbReference>
<dbReference type="HOGENOM" id="CLU_2994821_0_0_11"/>
<dbReference type="KEGG" id="src:M271_26815"/>
<evidence type="ECO:0000256" key="1">
    <source>
        <dbReference type="SAM" id="MobiDB-lite"/>
    </source>
</evidence>
<comment type="caution">
    <text evidence="2">The sequence shown here is derived from an EMBL/GenBank/DDBJ whole genome shotgun (WGS) entry which is preliminary data.</text>
</comment>
<sequence>MTADRATALVPLLVIASGVPLGRLVPGPLRRRRPADPRGACPPHCTTCTALNEGDAR</sequence>
<gene>
    <name evidence="2" type="ORF">D3C57_116815</name>
</gene>
<feature type="region of interest" description="Disordered" evidence="1">
    <location>
        <begin position="28"/>
        <end position="47"/>
    </location>
</feature>
<dbReference type="AlphaFoldDB" id="A0A0A0NQR8"/>
<dbReference type="STRING" id="1343740.M271_26815"/>
<evidence type="ECO:0000313" key="2">
    <source>
        <dbReference type="EMBL" id="RLV80066.1"/>
    </source>
</evidence>
<protein>
    <submittedName>
        <fullName evidence="2">Uncharacterized protein</fullName>
    </submittedName>
</protein>
<reference evidence="2 3" key="1">
    <citation type="journal article" date="2018" name="J. Biol. Chem.">
        <title>Discovery of the actinoplanic acid pathway in Streptomyces rapamycinicus reveals a genetically conserved synergism with rapamycin.</title>
        <authorList>
            <person name="Mrak P."/>
            <person name="Krastel P."/>
            <person name="Pivk Lukancic P."/>
            <person name="Tao J."/>
            <person name="Pistorius D."/>
            <person name="Moore C.M."/>
        </authorList>
    </citation>
    <scope>NUCLEOTIDE SEQUENCE [LARGE SCALE GENOMIC DNA]</scope>
    <source>
        <strain evidence="2 3">NRRL 5491</strain>
    </source>
</reference>
<name>A0A0A0NQR8_STRRN</name>
<accession>A0A0A0NQR8</accession>
<dbReference type="RefSeq" id="WP_020870289.1">
    <property type="nucleotide sequence ID" value="NC_022785.1"/>
</dbReference>
<dbReference type="Proteomes" id="UP000281594">
    <property type="component" value="Unassembled WGS sequence"/>
</dbReference>